<sequence>MVQTMNPKWEESHEECLHIRVRKMGSVTISKNPDMTSSSSRNYVRLCCIMEECNSSTAENPNLDLVSWYTQLLAEAFSINIKKFRLCL</sequence>
<evidence type="ECO:0000313" key="1">
    <source>
        <dbReference type="EMBL" id="RMC10076.1"/>
    </source>
</evidence>
<protein>
    <submittedName>
        <fullName evidence="1">Uncharacterized protein</fullName>
    </submittedName>
</protein>
<dbReference type="EMBL" id="QRBI01000112">
    <property type="protein sequence ID" value="RMC10076.1"/>
    <property type="molecule type" value="Genomic_DNA"/>
</dbReference>
<dbReference type="AlphaFoldDB" id="A0A3M0KA60"/>
<reference evidence="1 2" key="1">
    <citation type="submission" date="2018-07" db="EMBL/GenBank/DDBJ databases">
        <title>A high quality draft genome assembly of the barn swallow (H. rustica rustica).</title>
        <authorList>
            <person name="Formenti G."/>
            <person name="Chiara M."/>
            <person name="Poveda L."/>
            <person name="Francoijs K.-J."/>
            <person name="Bonisoli-Alquati A."/>
            <person name="Canova L."/>
            <person name="Gianfranceschi L."/>
            <person name="Horner D.S."/>
            <person name="Saino N."/>
        </authorList>
    </citation>
    <scope>NUCLEOTIDE SEQUENCE [LARGE SCALE GENOMIC DNA]</scope>
    <source>
        <strain evidence="1">Chelidonia</strain>
        <tissue evidence="1">Blood</tissue>
    </source>
</reference>
<dbReference type="Proteomes" id="UP000269221">
    <property type="component" value="Unassembled WGS sequence"/>
</dbReference>
<name>A0A3M0KA60_HIRRU</name>
<evidence type="ECO:0000313" key="2">
    <source>
        <dbReference type="Proteomes" id="UP000269221"/>
    </source>
</evidence>
<accession>A0A3M0KA60</accession>
<keyword evidence="2" id="KW-1185">Reference proteome</keyword>
<gene>
    <name evidence="1" type="ORF">DUI87_12874</name>
</gene>
<comment type="caution">
    <text evidence="1">The sequence shown here is derived from an EMBL/GenBank/DDBJ whole genome shotgun (WGS) entry which is preliminary data.</text>
</comment>
<proteinExistence type="predicted"/>
<organism evidence="1 2">
    <name type="scientific">Hirundo rustica rustica</name>
    <dbReference type="NCBI Taxonomy" id="333673"/>
    <lineage>
        <taxon>Eukaryota</taxon>
        <taxon>Metazoa</taxon>
        <taxon>Chordata</taxon>
        <taxon>Craniata</taxon>
        <taxon>Vertebrata</taxon>
        <taxon>Euteleostomi</taxon>
        <taxon>Archelosauria</taxon>
        <taxon>Archosauria</taxon>
        <taxon>Dinosauria</taxon>
        <taxon>Saurischia</taxon>
        <taxon>Theropoda</taxon>
        <taxon>Coelurosauria</taxon>
        <taxon>Aves</taxon>
        <taxon>Neognathae</taxon>
        <taxon>Neoaves</taxon>
        <taxon>Telluraves</taxon>
        <taxon>Australaves</taxon>
        <taxon>Passeriformes</taxon>
        <taxon>Sylvioidea</taxon>
        <taxon>Hirundinidae</taxon>
        <taxon>Hirundo</taxon>
    </lineage>
</organism>